<feature type="domain" description="Myb-like" evidence="2">
    <location>
        <begin position="521"/>
        <end position="570"/>
    </location>
</feature>
<evidence type="ECO:0000313" key="5">
    <source>
        <dbReference type="Proteomes" id="UP000824469"/>
    </source>
</evidence>
<feature type="compositionally biased region" description="Basic and acidic residues" evidence="1">
    <location>
        <begin position="220"/>
        <end position="236"/>
    </location>
</feature>
<evidence type="ECO:0000259" key="3">
    <source>
        <dbReference type="PROSITE" id="PS51294"/>
    </source>
</evidence>
<feature type="compositionally biased region" description="Basic and acidic residues" evidence="1">
    <location>
        <begin position="136"/>
        <end position="155"/>
    </location>
</feature>
<feature type="compositionally biased region" description="Basic and acidic residues" evidence="1">
    <location>
        <begin position="278"/>
        <end position="299"/>
    </location>
</feature>
<sequence length="723" mass="83756">METLMDQWSEKKRKKKKNRDLISHNSSDSIPEVSEMQESGNCEHTEERKKKKKKDDLKAENSLDSDVGFREVAESNRHESREGGTKKNKRNIVLETSANKELVEKNTVVGFRETSETQDSGGYESAEGAKRKKKKNNDARSDNFDKNVYEESPGRKEKKKKKNAGIETEEMLQKSSEKRKSKGLLDVEIEKRPLKYSGRENDQFNENLMEENLPAYSGSENDRFRENSTKDKDKGALHHGSKKTRAIEECVRGKDIREQHIAENEKMSKKKHGLGQAESKDKNRNLMEKFEEAADRSTSVDKSMSAEAPIMKEKPFKKKKKKIRADGEETVAELQNSDKSASTEKTEEDSAKKKKVTKEKGFHSVVTEEAENPNNSAKAKSKEKRKRERNEREMVSGDDDNHRVVCGDAEKSSTDGSPSLKNQKKVTFSKEVEVCGEANGSGNVDGSQIIWGKRFSQEEDQAIRDAVSKYIKEHGLDEVEGLHMILNCMKQPKVRNCWKEIALALPRRPFKSVYNRGHLLYERSNERCWIKDEIDELKRLQNEHGKKWNKIAQVLGKSRYHVKDKWRAIKRGGLKRGRMSQDEYERLHYWVNYNKQLKLSEKGQEHTNRSRRDSLNWEAIADKMGTRDHAFCCKKWYRSFESPLIEAKLWKSGDDQILLRRLLEISASDEEAVDWDDLVEGRRGEICLKRWKEMVRHSGEYHSKPFCEKLDLVVKRFASELLE</sequence>
<feature type="domain" description="HTH myb-type" evidence="3">
    <location>
        <begin position="527"/>
        <end position="574"/>
    </location>
</feature>
<dbReference type="SMART" id="SM00717">
    <property type="entry name" value="SANT"/>
    <property type="match status" value="3"/>
</dbReference>
<dbReference type="PANTHER" id="PTHR47430:SF4">
    <property type="entry name" value="GB|AAC33480.1"/>
    <property type="match status" value="1"/>
</dbReference>
<dbReference type="Proteomes" id="UP000824469">
    <property type="component" value="Unassembled WGS sequence"/>
</dbReference>
<feature type="compositionally biased region" description="Basic and acidic residues" evidence="1">
    <location>
        <begin position="245"/>
        <end position="267"/>
    </location>
</feature>
<keyword evidence="5" id="KW-1185">Reference proteome</keyword>
<organism evidence="4 5">
    <name type="scientific">Taxus chinensis</name>
    <name type="common">Chinese yew</name>
    <name type="synonym">Taxus wallichiana var. chinensis</name>
    <dbReference type="NCBI Taxonomy" id="29808"/>
    <lineage>
        <taxon>Eukaryota</taxon>
        <taxon>Viridiplantae</taxon>
        <taxon>Streptophyta</taxon>
        <taxon>Embryophyta</taxon>
        <taxon>Tracheophyta</taxon>
        <taxon>Spermatophyta</taxon>
        <taxon>Pinopsida</taxon>
        <taxon>Pinidae</taxon>
        <taxon>Conifers II</taxon>
        <taxon>Cupressales</taxon>
        <taxon>Taxaceae</taxon>
        <taxon>Taxus</taxon>
    </lineage>
</organism>
<evidence type="ECO:0000313" key="4">
    <source>
        <dbReference type="EMBL" id="KAH9312530.1"/>
    </source>
</evidence>
<protein>
    <submittedName>
        <fullName evidence="4">Uncharacterized protein</fullName>
    </submittedName>
</protein>
<dbReference type="Pfam" id="PF00249">
    <property type="entry name" value="Myb_DNA-binding"/>
    <property type="match status" value="1"/>
</dbReference>
<feature type="domain" description="Myb-like" evidence="2">
    <location>
        <begin position="642"/>
        <end position="695"/>
    </location>
</feature>
<evidence type="ECO:0000256" key="1">
    <source>
        <dbReference type="SAM" id="MobiDB-lite"/>
    </source>
</evidence>
<dbReference type="PROSITE" id="PS50090">
    <property type="entry name" value="MYB_LIKE"/>
    <property type="match status" value="2"/>
</dbReference>
<dbReference type="InterPro" id="IPR017930">
    <property type="entry name" value="Myb_dom"/>
</dbReference>
<feature type="region of interest" description="Disordered" evidence="1">
    <location>
        <begin position="1"/>
        <end position="423"/>
    </location>
</feature>
<dbReference type="Gene3D" id="1.10.10.60">
    <property type="entry name" value="Homeodomain-like"/>
    <property type="match status" value="1"/>
</dbReference>
<dbReference type="EMBL" id="JAHRHJ020000006">
    <property type="protein sequence ID" value="KAH9312530.1"/>
    <property type="molecule type" value="Genomic_DNA"/>
</dbReference>
<dbReference type="InterPro" id="IPR001005">
    <property type="entry name" value="SANT/Myb"/>
</dbReference>
<dbReference type="PANTHER" id="PTHR47430">
    <property type="entry name" value="GB|AAC33480.1"/>
    <property type="match status" value="1"/>
</dbReference>
<proteinExistence type="predicted"/>
<evidence type="ECO:0000259" key="2">
    <source>
        <dbReference type="PROSITE" id="PS50090"/>
    </source>
</evidence>
<dbReference type="OMA" id="QSNTDLW"/>
<reference evidence="4 5" key="1">
    <citation type="journal article" date="2021" name="Nat. Plants">
        <title>The Taxus genome provides insights into paclitaxel biosynthesis.</title>
        <authorList>
            <person name="Xiong X."/>
            <person name="Gou J."/>
            <person name="Liao Q."/>
            <person name="Li Y."/>
            <person name="Zhou Q."/>
            <person name="Bi G."/>
            <person name="Li C."/>
            <person name="Du R."/>
            <person name="Wang X."/>
            <person name="Sun T."/>
            <person name="Guo L."/>
            <person name="Liang H."/>
            <person name="Lu P."/>
            <person name="Wu Y."/>
            <person name="Zhang Z."/>
            <person name="Ro D.K."/>
            <person name="Shang Y."/>
            <person name="Huang S."/>
            <person name="Yan J."/>
        </authorList>
    </citation>
    <scope>NUCLEOTIDE SEQUENCE [LARGE SCALE GENOMIC DNA]</scope>
    <source>
        <strain evidence="4">Ta-2019</strain>
    </source>
</reference>
<feature type="compositionally biased region" description="Basic and acidic residues" evidence="1">
    <location>
        <begin position="171"/>
        <end position="202"/>
    </location>
</feature>
<feature type="compositionally biased region" description="Basic and acidic residues" evidence="1">
    <location>
        <begin position="341"/>
        <end position="351"/>
    </location>
</feature>
<feature type="compositionally biased region" description="Basic and acidic residues" evidence="1">
    <location>
        <begin position="388"/>
        <end position="413"/>
    </location>
</feature>
<accession>A0AA38L954</accession>
<dbReference type="CDD" id="cd00167">
    <property type="entry name" value="SANT"/>
    <property type="match status" value="1"/>
</dbReference>
<comment type="caution">
    <text evidence="4">The sequence shown here is derived from an EMBL/GenBank/DDBJ whole genome shotgun (WGS) entry which is preliminary data.</text>
</comment>
<gene>
    <name evidence="4" type="ORF">KI387_027565</name>
</gene>
<dbReference type="InterPro" id="IPR009057">
    <property type="entry name" value="Homeodomain-like_sf"/>
</dbReference>
<dbReference type="AlphaFoldDB" id="A0AA38L954"/>
<dbReference type="SUPFAM" id="SSF46689">
    <property type="entry name" value="Homeodomain-like"/>
    <property type="match status" value="1"/>
</dbReference>
<dbReference type="PROSITE" id="PS51294">
    <property type="entry name" value="HTH_MYB"/>
    <property type="match status" value="1"/>
</dbReference>
<feature type="compositionally biased region" description="Basic and acidic residues" evidence="1">
    <location>
        <begin position="41"/>
        <end position="85"/>
    </location>
</feature>
<name>A0AA38L954_TAXCH</name>